<gene>
    <name evidence="2" type="ORF">GCM10023320_79350</name>
</gene>
<sequence length="171" mass="18179">MVRFFGAGLLLGAELVAFVAGAVGALPQALLPPAARYALFALVTVPALLREIGLVRFRVPQNARLVPEDVQYLRRWGALQFGFEMGTGMRTYSPSALPHLVLAAVLLVVPLPAAFALAAGFALGRLAMPLLSNAWSDDGSWTAVWARAERVVRPMLALVCVGSLAVAMLAR</sequence>
<reference evidence="3" key="1">
    <citation type="journal article" date="2019" name="Int. J. Syst. Evol. Microbiol.">
        <title>The Global Catalogue of Microorganisms (GCM) 10K type strain sequencing project: providing services to taxonomists for standard genome sequencing and annotation.</title>
        <authorList>
            <consortium name="The Broad Institute Genomics Platform"/>
            <consortium name="The Broad Institute Genome Sequencing Center for Infectious Disease"/>
            <person name="Wu L."/>
            <person name="Ma J."/>
        </authorList>
    </citation>
    <scope>NUCLEOTIDE SEQUENCE [LARGE SCALE GENOMIC DNA]</scope>
    <source>
        <strain evidence="3">JCM 18302</strain>
    </source>
</reference>
<protein>
    <recommendedName>
        <fullName evidence="4">Sap-like sulfolipid-1-addressing protein</fullName>
    </recommendedName>
</protein>
<keyword evidence="1" id="KW-0812">Transmembrane</keyword>
<dbReference type="EMBL" id="BAABJO010000050">
    <property type="protein sequence ID" value="GAA5140966.1"/>
    <property type="molecule type" value="Genomic_DNA"/>
</dbReference>
<feature type="transmembrane region" description="Helical" evidence="1">
    <location>
        <begin position="34"/>
        <end position="55"/>
    </location>
</feature>
<organism evidence="2 3">
    <name type="scientific">Pseudonocardia adelaidensis</name>
    <dbReference type="NCBI Taxonomy" id="648754"/>
    <lineage>
        <taxon>Bacteria</taxon>
        <taxon>Bacillati</taxon>
        <taxon>Actinomycetota</taxon>
        <taxon>Actinomycetes</taxon>
        <taxon>Pseudonocardiales</taxon>
        <taxon>Pseudonocardiaceae</taxon>
        <taxon>Pseudonocardia</taxon>
    </lineage>
</organism>
<keyword evidence="1" id="KW-0472">Membrane</keyword>
<feature type="transmembrane region" description="Helical" evidence="1">
    <location>
        <begin position="100"/>
        <end position="123"/>
    </location>
</feature>
<feature type="transmembrane region" description="Helical" evidence="1">
    <location>
        <begin position="151"/>
        <end position="170"/>
    </location>
</feature>
<evidence type="ECO:0000313" key="2">
    <source>
        <dbReference type="EMBL" id="GAA5140966.1"/>
    </source>
</evidence>
<proteinExistence type="predicted"/>
<comment type="caution">
    <text evidence="2">The sequence shown here is derived from an EMBL/GenBank/DDBJ whole genome shotgun (WGS) entry which is preliminary data.</text>
</comment>
<dbReference type="Proteomes" id="UP001500804">
    <property type="component" value="Unassembled WGS sequence"/>
</dbReference>
<keyword evidence="3" id="KW-1185">Reference proteome</keyword>
<name>A0ABP9P8E7_9PSEU</name>
<evidence type="ECO:0008006" key="4">
    <source>
        <dbReference type="Google" id="ProtNLM"/>
    </source>
</evidence>
<accession>A0ABP9P8E7</accession>
<evidence type="ECO:0000256" key="1">
    <source>
        <dbReference type="SAM" id="Phobius"/>
    </source>
</evidence>
<keyword evidence="1" id="KW-1133">Transmembrane helix</keyword>
<evidence type="ECO:0000313" key="3">
    <source>
        <dbReference type="Proteomes" id="UP001500804"/>
    </source>
</evidence>
<dbReference type="RefSeq" id="WP_345612809.1">
    <property type="nucleotide sequence ID" value="NZ_BAABJO010000050.1"/>
</dbReference>